<protein>
    <recommendedName>
        <fullName evidence="4">Polysaccharide chain length determinant N-terminal domain-containing protein</fullName>
    </recommendedName>
</protein>
<evidence type="ECO:0000313" key="2">
    <source>
        <dbReference type="EMBL" id="AUR50749.1"/>
    </source>
</evidence>
<feature type="transmembrane region" description="Helical" evidence="1">
    <location>
        <begin position="20"/>
        <end position="39"/>
    </location>
</feature>
<feature type="transmembrane region" description="Helical" evidence="1">
    <location>
        <begin position="174"/>
        <end position="194"/>
    </location>
</feature>
<accession>A0A2I7N2S7</accession>
<keyword evidence="1" id="KW-0472">Membrane</keyword>
<dbReference type="Proteomes" id="UP000236655">
    <property type="component" value="Chromosome"/>
</dbReference>
<proteinExistence type="predicted"/>
<organism evidence="2 3">
    <name type="scientific">Aquella oligotrophica</name>
    <dbReference type="NCBI Taxonomy" id="2067065"/>
    <lineage>
        <taxon>Bacteria</taxon>
        <taxon>Pseudomonadati</taxon>
        <taxon>Pseudomonadota</taxon>
        <taxon>Betaproteobacteria</taxon>
        <taxon>Neisseriales</taxon>
        <taxon>Neisseriaceae</taxon>
        <taxon>Aquella</taxon>
    </lineage>
</organism>
<name>A0A2I7N2S7_9NEIS</name>
<gene>
    <name evidence="2" type="ORF">CUN60_00040</name>
</gene>
<sequence length="201" mass="22947">MKTINLYKVINIICREGMKIVLVVFVSLLIAMLFCHSHKPQINYLASSLVSMKPFIGHYSTKQQNQMRDKDVIELAKILDSKYIQMEVVGSLNLKNHYSVPTFLHATQILKKNTIIALSQSNQYSISVLDSNPSVAQKILQNYFFRINQLMPSATISLGRIQISSLSLYPSKKLIIFTSGFLSFVFILVIILIINRKDYIE</sequence>
<dbReference type="RefSeq" id="WP_102950049.1">
    <property type="nucleotide sequence ID" value="NZ_CP024847.1"/>
</dbReference>
<reference evidence="3" key="1">
    <citation type="submission" date="2017-11" db="EMBL/GenBank/DDBJ databases">
        <authorList>
            <person name="Chan K.G."/>
            <person name="Lee L.S."/>
        </authorList>
    </citation>
    <scope>NUCLEOTIDE SEQUENCE [LARGE SCALE GENOMIC DNA]</scope>
    <source>
        <strain evidence="3">DSM 100970</strain>
    </source>
</reference>
<dbReference type="AlphaFoldDB" id="A0A2I7N2S7"/>
<keyword evidence="1" id="KW-1133">Transmembrane helix</keyword>
<dbReference type="EMBL" id="CP024847">
    <property type="protein sequence ID" value="AUR50749.1"/>
    <property type="molecule type" value="Genomic_DNA"/>
</dbReference>
<keyword evidence="1" id="KW-0812">Transmembrane</keyword>
<dbReference type="KEGG" id="nba:CUN60_00040"/>
<keyword evidence="3" id="KW-1185">Reference proteome</keyword>
<evidence type="ECO:0000313" key="3">
    <source>
        <dbReference type="Proteomes" id="UP000236655"/>
    </source>
</evidence>
<evidence type="ECO:0008006" key="4">
    <source>
        <dbReference type="Google" id="ProtNLM"/>
    </source>
</evidence>
<evidence type="ECO:0000256" key="1">
    <source>
        <dbReference type="SAM" id="Phobius"/>
    </source>
</evidence>